<comment type="caution">
    <text evidence="2">The sequence shown here is derived from an EMBL/GenBank/DDBJ whole genome shotgun (WGS) entry which is preliminary data.</text>
</comment>
<sequence>MPAEDRRCENLTGMSRMGSKETSDQMAANKRKDIWAGEAWRQCDVHQEETVGERRTVCHEAEDDDG</sequence>
<keyword evidence="3" id="KW-1185">Reference proteome</keyword>
<name>A0A9W8X4D7_9PLEO</name>
<evidence type="ECO:0000313" key="3">
    <source>
        <dbReference type="Proteomes" id="UP001140562"/>
    </source>
</evidence>
<proteinExistence type="predicted"/>
<dbReference type="EMBL" id="JAPEUV010000014">
    <property type="protein sequence ID" value="KAJ4340840.1"/>
    <property type="molecule type" value="Genomic_DNA"/>
</dbReference>
<dbReference type="AlphaFoldDB" id="A0A9W8X4D7"/>
<reference evidence="2" key="1">
    <citation type="submission" date="2022-10" db="EMBL/GenBank/DDBJ databases">
        <title>Tapping the CABI collections for fungal endophytes: first genome assemblies for Collariella, Neodidymelliopsis, Ascochyta clinopodiicola, Didymella pomorum, Didymosphaeria variabile, Neocosmospora piperis and Neocucurbitaria cava.</title>
        <authorList>
            <person name="Hill R."/>
        </authorList>
    </citation>
    <scope>NUCLEOTIDE SEQUENCE</scope>
    <source>
        <strain evidence="2">IMI 360193</strain>
    </source>
</reference>
<dbReference type="Proteomes" id="UP001140562">
    <property type="component" value="Unassembled WGS sequence"/>
</dbReference>
<protein>
    <submittedName>
        <fullName evidence="2">Uncharacterized protein</fullName>
    </submittedName>
</protein>
<accession>A0A9W8X4D7</accession>
<evidence type="ECO:0000313" key="2">
    <source>
        <dbReference type="EMBL" id="KAJ4340840.1"/>
    </source>
</evidence>
<organism evidence="2 3">
    <name type="scientific">Didymella glomerata</name>
    <dbReference type="NCBI Taxonomy" id="749621"/>
    <lineage>
        <taxon>Eukaryota</taxon>
        <taxon>Fungi</taxon>
        <taxon>Dikarya</taxon>
        <taxon>Ascomycota</taxon>
        <taxon>Pezizomycotina</taxon>
        <taxon>Dothideomycetes</taxon>
        <taxon>Pleosporomycetidae</taxon>
        <taxon>Pleosporales</taxon>
        <taxon>Pleosporineae</taxon>
        <taxon>Didymellaceae</taxon>
        <taxon>Didymella</taxon>
    </lineage>
</organism>
<evidence type="ECO:0000256" key="1">
    <source>
        <dbReference type="SAM" id="MobiDB-lite"/>
    </source>
</evidence>
<gene>
    <name evidence="2" type="ORF">N0V87_002194</name>
</gene>
<feature type="region of interest" description="Disordered" evidence="1">
    <location>
        <begin position="1"/>
        <end position="28"/>
    </location>
</feature>